<dbReference type="AlphaFoldDB" id="A0A834IHK1"/>
<organism evidence="2 3">
    <name type="scientific">Rhynchophorus ferrugineus</name>
    <name type="common">Red palm weevil</name>
    <name type="synonym">Curculio ferrugineus</name>
    <dbReference type="NCBI Taxonomy" id="354439"/>
    <lineage>
        <taxon>Eukaryota</taxon>
        <taxon>Metazoa</taxon>
        <taxon>Ecdysozoa</taxon>
        <taxon>Arthropoda</taxon>
        <taxon>Hexapoda</taxon>
        <taxon>Insecta</taxon>
        <taxon>Pterygota</taxon>
        <taxon>Neoptera</taxon>
        <taxon>Endopterygota</taxon>
        <taxon>Coleoptera</taxon>
        <taxon>Polyphaga</taxon>
        <taxon>Cucujiformia</taxon>
        <taxon>Curculionidae</taxon>
        <taxon>Dryophthorinae</taxon>
        <taxon>Rhynchophorus</taxon>
    </lineage>
</organism>
<evidence type="ECO:0000313" key="2">
    <source>
        <dbReference type="EMBL" id="KAF7280009.1"/>
    </source>
</evidence>
<gene>
    <name evidence="2" type="ORF">GWI33_006482</name>
</gene>
<evidence type="ECO:0000313" key="3">
    <source>
        <dbReference type="Proteomes" id="UP000625711"/>
    </source>
</evidence>
<comment type="caution">
    <text evidence="2">The sequence shown here is derived from an EMBL/GenBank/DDBJ whole genome shotgun (WGS) entry which is preliminary data.</text>
</comment>
<reference evidence="2" key="1">
    <citation type="submission" date="2020-08" db="EMBL/GenBank/DDBJ databases">
        <title>Genome sequencing and assembly of the red palm weevil Rhynchophorus ferrugineus.</title>
        <authorList>
            <person name="Dias G.B."/>
            <person name="Bergman C.M."/>
            <person name="Manee M."/>
        </authorList>
    </citation>
    <scope>NUCLEOTIDE SEQUENCE</scope>
    <source>
        <strain evidence="2">AA-2017</strain>
        <tissue evidence="2">Whole larva</tissue>
    </source>
</reference>
<dbReference type="Proteomes" id="UP000625711">
    <property type="component" value="Unassembled WGS sequence"/>
</dbReference>
<name>A0A834IHK1_RHYFE</name>
<sequence length="81" mass="9651">MDARNRRRLLSTPHPSTKNQQGCTRSQRAKRRRRHWLGLARWWSENYGLTKIIMPRRIFEIRIMRTGGLAGHHFGLQRDSA</sequence>
<proteinExistence type="predicted"/>
<dbReference type="EMBL" id="JAACXV010000326">
    <property type="protein sequence ID" value="KAF7280009.1"/>
    <property type="molecule type" value="Genomic_DNA"/>
</dbReference>
<evidence type="ECO:0000256" key="1">
    <source>
        <dbReference type="SAM" id="MobiDB-lite"/>
    </source>
</evidence>
<keyword evidence="3" id="KW-1185">Reference proteome</keyword>
<feature type="compositionally biased region" description="Polar residues" evidence="1">
    <location>
        <begin position="13"/>
        <end position="26"/>
    </location>
</feature>
<accession>A0A834IHK1</accession>
<feature type="region of interest" description="Disordered" evidence="1">
    <location>
        <begin position="1"/>
        <end position="32"/>
    </location>
</feature>
<protein>
    <submittedName>
        <fullName evidence="2">Uncharacterized protein</fullName>
    </submittedName>
</protein>